<evidence type="ECO:0008006" key="4">
    <source>
        <dbReference type="Google" id="ProtNLM"/>
    </source>
</evidence>
<keyword evidence="1" id="KW-1133">Transmembrane helix</keyword>
<name>A0A1I6JR27_9FIRM</name>
<dbReference type="Proteomes" id="UP000214760">
    <property type="component" value="Unassembled WGS sequence"/>
</dbReference>
<reference evidence="2 3" key="1">
    <citation type="submission" date="2016-10" db="EMBL/GenBank/DDBJ databases">
        <authorList>
            <person name="de Groot N.N."/>
        </authorList>
    </citation>
    <scope>NUCLEOTIDE SEQUENCE [LARGE SCALE GENOMIC DNA]</scope>
    <source>
        <strain evidence="2 3">F</strain>
    </source>
</reference>
<protein>
    <recommendedName>
        <fullName evidence="4">Permease of phosphate ABC transporter</fullName>
    </recommendedName>
</protein>
<evidence type="ECO:0000256" key="1">
    <source>
        <dbReference type="SAM" id="Phobius"/>
    </source>
</evidence>
<evidence type="ECO:0000313" key="3">
    <source>
        <dbReference type="Proteomes" id="UP000214760"/>
    </source>
</evidence>
<proteinExistence type="predicted"/>
<gene>
    <name evidence="2" type="ORF">SAMN02910262_01819</name>
</gene>
<organism evidence="2 3">
    <name type="scientific">[Clostridium] aminophilum</name>
    <dbReference type="NCBI Taxonomy" id="1526"/>
    <lineage>
        <taxon>Bacteria</taxon>
        <taxon>Bacillati</taxon>
        <taxon>Bacillota</taxon>
        <taxon>Clostridia</taxon>
        <taxon>Lachnospirales</taxon>
        <taxon>Lachnospiraceae</taxon>
    </lineage>
</organism>
<dbReference type="EMBL" id="FOZC01000010">
    <property type="protein sequence ID" value="SFR81439.1"/>
    <property type="molecule type" value="Genomic_DNA"/>
</dbReference>
<feature type="transmembrane region" description="Helical" evidence="1">
    <location>
        <begin position="46"/>
        <end position="70"/>
    </location>
</feature>
<sequence length="81" mass="9216">MKQLFRCADHYIQSRDWKMLTGLKFCLCSIGILLGVLVPVKHKKTVAAGAFGVFLATYIPLMTDFLTFAVDFFRPKKETVE</sequence>
<feature type="transmembrane region" description="Helical" evidence="1">
    <location>
        <begin position="21"/>
        <end position="40"/>
    </location>
</feature>
<evidence type="ECO:0000313" key="2">
    <source>
        <dbReference type="EMBL" id="SFR81439.1"/>
    </source>
</evidence>
<keyword evidence="1" id="KW-0472">Membrane</keyword>
<accession>A0A1I6JR27</accession>
<dbReference type="RefSeq" id="WP_038288442.1">
    <property type="nucleotide sequence ID" value="NZ_FOZC01000010.1"/>
</dbReference>
<keyword evidence="1" id="KW-0812">Transmembrane</keyword>
<dbReference type="AlphaFoldDB" id="A0A1I6JR27"/>